<evidence type="ECO:0008006" key="3">
    <source>
        <dbReference type="Google" id="ProtNLM"/>
    </source>
</evidence>
<sequence length="156" mass="17406">MKTNKLMSLILMVFCLISCKKENETATLTIKVLDINNQLASGIFVDVFDNLLSLTPGFQKNKTSLNGELKFIVANNKNYQVYLVPAYEYKDLYIGNTGTFKSQLEIDANPIQIPNPKVGDTKYADINADGIVNKLDLVLNVKISNDVETIIKLKSN</sequence>
<dbReference type="Proteomes" id="UP000308181">
    <property type="component" value="Unassembled WGS sequence"/>
</dbReference>
<comment type="caution">
    <text evidence="1">The sequence shown here is derived from an EMBL/GenBank/DDBJ whole genome shotgun (WGS) entry which is preliminary data.</text>
</comment>
<dbReference type="RefSeq" id="WP_136827072.1">
    <property type="nucleotide sequence ID" value="NZ_SWBP01000005.1"/>
</dbReference>
<dbReference type="OrthoDB" id="796928at2"/>
<keyword evidence="2" id="KW-1185">Reference proteome</keyword>
<evidence type="ECO:0000313" key="2">
    <source>
        <dbReference type="Proteomes" id="UP000308181"/>
    </source>
</evidence>
<evidence type="ECO:0000313" key="1">
    <source>
        <dbReference type="EMBL" id="TKB96205.1"/>
    </source>
</evidence>
<name>A0A4U1BV36_9SPHI</name>
<gene>
    <name evidence="1" type="ORF">FA046_13535</name>
</gene>
<reference evidence="1 2" key="1">
    <citation type="submission" date="2019-04" db="EMBL/GenBank/DDBJ databases">
        <title>Pedobacter sp. AR-3-17 sp. nov., isolated from Arctic soil.</title>
        <authorList>
            <person name="Dahal R.H."/>
            <person name="Kim D.-U."/>
        </authorList>
    </citation>
    <scope>NUCLEOTIDE SEQUENCE [LARGE SCALE GENOMIC DNA]</scope>
    <source>
        <strain evidence="1 2">AR-3-17</strain>
    </source>
</reference>
<dbReference type="EMBL" id="SWBP01000005">
    <property type="protein sequence ID" value="TKB96205.1"/>
    <property type="molecule type" value="Genomic_DNA"/>
</dbReference>
<protein>
    <recommendedName>
        <fullName evidence="3">DUF4382 domain-containing protein</fullName>
    </recommendedName>
</protein>
<organism evidence="1 2">
    <name type="scientific">Pedobacter cryophilus</name>
    <dbReference type="NCBI Taxonomy" id="2571271"/>
    <lineage>
        <taxon>Bacteria</taxon>
        <taxon>Pseudomonadati</taxon>
        <taxon>Bacteroidota</taxon>
        <taxon>Sphingobacteriia</taxon>
        <taxon>Sphingobacteriales</taxon>
        <taxon>Sphingobacteriaceae</taxon>
        <taxon>Pedobacter</taxon>
    </lineage>
</organism>
<accession>A0A4U1BV36</accession>
<dbReference type="AlphaFoldDB" id="A0A4U1BV36"/>
<proteinExistence type="predicted"/>